<keyword evidence="5 6" id="KW-0804">Transcription</keyword>
<dbReference type="OMA" id="KMLSVCR"/>
<evidence type="ECO:0000259" key="8">
    <source>
        <dbReference type="Pfam" id="PF08281"/>
    </source>
</evidence>
<keyword evidence="2 6" id="KW-0805">Transcription regulation</keyword>
<dbReference type="EMBL" id="DPIY01000012">
    <property type="protein sequence ID" value="HCT59240.1"/>
    <property type="molecule type" value="Genomic_DNA"/>
</dbReference>
<dbReference type="InterPro" id="IPR007627">
    <property type="entry name" value="RNA_pol_sigma70_r2"/>
</dbReference>
<dbReference type="PANTHER" id="PTHR43133">
    <property type="entry name" value="RNA POLYMERASE ECF-TYPE SIGMA FACTO"/>
    <property type="match status" value="1"/>
</dbReference>
<evidence type="ECO:0000256" key="1">
    <source>
        <dbReference type="ARBA" id="ARBA00010641"/>
    </source>
</evidence>
<evidence type="ECO:0000259" key="7">
    <source>
        <dbReference type="Pfam" id="PF04542"/>
    </source>
</evidence>
<evidence type="ECO:0000256" key="2">
    <source>
        <dbReference type="ARBA" id="ARBA00023015"/>
    </source>
</evidence>
<evidence type="ECO:0000256" key="3">
    <source>
        <dbReference type="ARBA" id="ARBA00023082"/>
    </source>
</evidence>
<dbReference type="InterPro" id="IPR036388">
    <property type="entry name" value="WH-like_DNA-bd_sf"/>
</dbReference>
<dbReference type="InterPro" id="IPR013325">
    <property type="entry name" value="RNA_pol_sigma_r2"/>
</dbReference>
<dbReference type="InterPro" id="IPR039425">
    <property type="entry name" value="RNA_pol_sigma-70-like"/>
</dbReference>
<proteinExistence type="inferred from homology"/>
<dbReference type="GO" id="GO:0016987">
    <property type="term" value="F:sigma factor activity"/>
    <property type="evidence" value="ECO:0007669"/>
    <property type="project" value="UniProtKB-KW"/>
</dbReference>
<dbReference type="NCBIfam" id="TIGR02937">
    <property type="entry name" value="sigma70-ECF"/>
    <property type="match status" value="1"/>
</dbReference>
<dbReference type="Gene3D" id="1.10.1740.10">
    <property type="match status" value="1"/>
</dbReference>
<dbReference type="GO" id="GO:0003677">
    <property type="term" value="F:DNA binding"/>
    <property type="evidence" value="ECO:0007669"/>
    <property type="project" value="UniProtKB-KW"/>
</dbReference>
<dbReference type="InterPro" id="IPR000838">
    <property type="entry name" value="RNA_pol_sigma70_ECF_CS"/>
</dbReference>
<organism evidence="9 10">
    <name type="scientific">Gemmatimonas aurantiaca</name>
    <dbReference type="NCBI Taxonomy" id="173480"/>
    <lineage>
        <taxon>Bacteria</taxon>
        <taxon>Pseudomonadati</taxon>
        <taxon>Gemmatimonadota</taxon>
        <taxon>Gemmatimonadia</taxon>
        <taxon>Gemmatimonadales</taxon>
        <taxon>Gemmatimonadaceae</taxon>
        <taxon>Gemmatimonas</taxon>
    </lineage>
</organism>
<dbReference type="SUPFAM" id="SSF88946">
    <property type="entry name" value="Sigma2 domain of RNA polymerase sigma factors"/>
    <property type="match status" value="1"/>
</dbReference>
<dbReference type="Pfam" id="PF08281">
    <property type="entry name" value="Sigma70_r4_2"/>
    <property type="match status" value="1"/>
</dbReference>
<evidence type="ECO:0000256" key="5">
    <source>
        <dbReference type="ARBA" id="ARBA00023163"/>
    </source>
</evidence>
<dbReference type="AlphaFoldDB" id="A0A3D4VDM4"/>
<protein>
    <recommendedName>
        <fullName evidence="6">RNA polymerase sigma factor</fullName>
    </recommendedName>
</protein>
<dbReference type="Pfam" id="PF04542">
    <property type="entry name" value="Sigma70_r2"/>
    <property type="match status" value="1"/>
</dbReference>
<dbReference type="InterPro" id="IPR014284">
    <property type="entry name" value="RNA_pol_sigma-70_dom"/>
</dbReference>
<dbReference type="Gene3D" id="1.10.10.10">
    <property type="entry name" value="Winged helix-like DNA-binding domain superfamily/Winged helix DNA-binding domain"/>
    <property type="match status" value="1"/>
</dbReference>
<dbReference type="GO" id="GO:0006352">
    <property type="term" value="P:DNA-templated transcription initiation"/>
    <property type="evidence" value="ECO:0007669"/>
    <property type="project" value="InterPro"/>
</dbReference>
<reference evidence="9 10" key="1">
    <citation type="journal article" date="2018" name="Nat. Biotechnol.">
        <title>A standardized bacterial taxonomy based on genome phylogeny substantially revises the tree of life.</title>
        <authorList>
            <person name="Parks D.H."/>
            <person name="Chuvochina M."/>
            <person name="Waite D.W."/>
            <person name="Rinke C."/>
            <person name="Skarshewski A."/>
            <person name="Chaumeil P.A."/>
            <person name="Hugenholtz P."/>
        </authorList>
    </citation>
    <scope>NUCLEOTIDE SEQUENCE [LARGE SCALE GENOMIC DNA]</scope>
    <source>
        <strain evidence="9">UBA8844</strain>
    </source>
</reference>
<dbReference type="InterPro" id="IPR013324">
    <property type="entry name" value="RNA_pol_sigma_r3/r4-like"/>
</dbReference>
<comment type="caution">
    <text evidence="9">The sequence shown here is derived from an EMBL/GenBank/DDBJ whole genome shotgun (WGS) entry which is preliminary data.</text>
</comment>
<evidence type="ECO:0000256" key="4">
    <source>
        <dbReference type="ARBA" id="ARBA00023125"/>
    </source>
</evidence>
<gene>
    <name evidence="9" type="ORF">DGD08_18720</name>
</gene>
<feature type="domain" description="RNA polymerase sigma factor 70 region 4 type 2" evidence="8">
    <location>
        <begin position="122"/>
        <end position="174"/>
    </location>
</feature>
<dbReference type="InterPro" id="IPR013249">
    <property type="entry name" value="RNA_pol_sigma70_r4_t2"/>
</dbReference>
<evidence type="ECO:0000313" key="10">
    <source>
        <dbReference type="Proteomes" id="UP000264071"/>
    </source>
</evidence>
<dbReference type="CDD" id="cd06171">
    <property type="entry name" value="Sigma70_r4"/>
    <property type="match status" value="1"/>
</dbReference>
<evidence type="ECO:0000313" key="9">
    <source>
        <dbReference type="EMBL" id="HCT59240.1"/>
    </source>
</evidence>
<dbReference type="PROSITE" id="PS01063">
    <property type="entry name" value="SIGMA70_ECF"/>
    <property type="match status" value="1"/>
</dbReference>
<dbReference type="Proteomes" id="UP000264071">
    <property type="component" value="Unassembled WGS sequence"/>
</dbReference>
<keyword evidence="3 6" id="KW-0731">Sigma factor</keyword>
<name>A0A3D4VDM4_9BACT</name>
<sequence length="180" mass="19773">MIDPVVRAAQEGDAAAFARLYDLHAPRLFALALGLTSDRQMAEELVQDTFVRVWERLGTFRGDCAFGTWLHRVAVNVLLVNERSRKRRALRVAIESDLADGDDGAAPRLDGPMRSPDIALSMDLETAVSRLPAGARAVFVLHDVGGYAHAEIADQLGIAEGTSKAHLFRARRLLRGMLDR</sequence>
<evidence type="ECO:0000256" key="6">
    <source>
        <dbReference type="RuleBase" id="RU000716"/>
    </source>
</evidence>
<accession>A0A3D4VDM4</accession>
<dbReference type="SUPFAM" id="SSF88659">
    <property type="entry name" value="Sigma3 and sigma4 domains of RNA polymerase sigma factors"/>
    <property type="match status" value="1"/>
</dbReference>
<keyword evidence="4 6" id="KW-0238">DNA-binding</keyword>
<feature type="domain" description="RNA polymerase sigma-70 region 2" evidence="7">
    <location>
        <begin position="20"/>
        <end position="87"/>
    </location>
</feature>
<comment type="similarity">
    <text evidence="1 6">Belongs to the sigma-70 factor family. ECF subfamily.</text>
</comment>
<dbReference type="PANTHER" id="PTHR43133:SF46">
    <property type="entry name" value="RNA POLYMERASE SIGMA-70 FACTOR ECF SUBFAMILY"/>
    <property type="match status" value="1"/>
</dbReference>